<protein>
    <recommendedName>
        <fullName evidence="6">Glutaredoxin domain-containing protein</fullName>
    </recommendedName>
</protein>
<evidence type="ECO:0000256" key="3">
    <source>
        <dbReference type="ARBA" id="ARBA00022982"/>
    </source>
</evidence>
<proteinExistence type="inferred from homology"/>
<gene>
    <name evidence="7" type="ORF">CEPIT_LOCUS19884</name>
</gene>
<dbReference type="Proteomes" id="UP001152523">
    <property type="component" value="Unassembled WGS sequence"/>
</dbReference>
<keyword evidence="8" id="KW-1185">Reference proteome</keyword>
<reference evidence="7" key="1">
    <citation type="submission" date="2022-07" db="EMBL/GenBank/DDBJ databases">
        <authorList>
            <person name="Macas J."/>
            <person name="Novak P."/>
            <person name="Neumann P."/>
        </authorList>
    </citation>
    <scope>NUCLEOTIDE SEQUENCE</scope>
</reference>
<evidence type="ECO:0000313" key="7">
    <source>
        <dbReference type="EMBL" id="CAH9112307.1"/>
    </source>
</evidence>
<sequence length="161" mass="17361">MGSLLSMNNKMASKEETEKALYKVKHMVSSHPVVVFSKTHCSFCTRVKDLLSELGAAKEVIELDKRSDGAVVQNALLEWTDQRTVPNVFIAGKHVGGCDAMVEKHRKGELLTMLKEAGALGTPPAEPTCGDITDTPSKLQPAQPTCGDTTDTPSKLQPAQL</sequence>
<comment type="similarity">
    <text evidence="2">Belongs to the glutaredoxin family. CPYC subfamily.</text>
</comment>
<dbReference type="EMBL" id="CAMAPF010000196">
    <property type="protein sequence ID" value="CAH9112307.1"/>
    <property type="molecule type" value="Genomic_DNA"/>
</dbReference>
<dbReference type="InterPro" id="IPR014025">
    <property type="entry name" value="Glutaredoxin_subgr"/>
</dbReference>
<evidence type="ECO:0000256" key="2">
    <source>
        <dbReference type="ARBA" id="ARBA00007190"/>
    </source>
</evidence>
<dbReference type="InterPro" id="IPR036249">
    <property type="entry name" value="Thioredoxin-like_sf"/>
</dbReference>
<dbReference type="NCBIfam" id="TIGR02180">
    <property type="entry name" value="GRX_euk"/>
    <property type="match status" value="1"/>
</dbReference>
<dbReference type="Gene3D" id="3.40.30.10">
    <property type="entry name" value="Glutaredoxin"/>
    <property type="match status" value="1"/>
</dbReference>
<dbReference type="Pfam" id="PF00462">
    <property type="entry name" value="Glutaredoxin"/>
    <property type="match status" value="1"/>
</dbReference>
<comment type="caution">
    <text evidence="7">The sequence shown here is derived from an EMBL/GenBank/DDBJ whole genome shotgun (WGS) entry which is preliminary data.</text>
</comment>
<organism evidence="7 8">
    <name type="scientific">Cuscuta epithymum</name>
    <dbReference type="NCBI Taxonomy" id="186058"/>
    <lineage>
        <taxon>Eukaryota</taxon>
        <taxon>Viridiplantae</taxon>
        <taxon>Streptophyta</taxon>
        <taxon>Embryophyta</taxon>
        <taxon>Tracheophyta</taxon>
        <taxon>Spermatophyta</taxon>
        <taxon>Magnoliopsida</taxon>
        <taxon>eudicotyledons</taxon>
        <taxon>Gunneridae</taxon>
        <taxon>Pentapetalae</taxon>
        <taxon>asterids</taxon>
        <taxon>lamiids</taxon>
        <taxon>Solanales</taxon>
        <taxon>Convolvulaceae</taxon>
        <taxon>Cuscuteae</taxon>
        <taxon>Cuscuta</taxon>
        <taxon>Cuscuta subgen. Cuscuta</taxon>
    </lineage>
</organism>
<dbReference type="AlphaFoldDB" id="A0AAV0E0U9"/>
<accession>A0AAV0E0U9</accession>
<dbReference type="PANTHER" id="PTHR45694:SF13">
    <property type="entry name" value="GLUTAREDOXIN-C1"/>
    <property type="match status" value="1"/>
</dbReference>
<dbReference type="InterPro" id="IPR002109">
    <property type="entry name" value="Glutaredoxin"/>
</dbReference>
<evidence type="ECO:0000256" key="5">
    <source>
        <dbReference type="SAM" id="MobiDB-lite"/>
    </source>
</evidence>
<evidence type="ECO:0000259" key="6">
    <source>
        <dbReference type="Pfam" id="PF00462"/>
    </source>
</evidence>
<keyword evidence="4" id="KW-0676">Redox-active center</keyword>
<dbReference type="GO" id="GO:0005737">
    <property type="term" value="C:cytoplasm"/>
    <property type="evidence" value="ECO:0007669"/>
    <property type="project" value="TreeGrafter"/>
</dbReference>
<dbReference type="CDD" id="cd03419">
    <property type="entry name" value="GRX_GRXh_1_2_like"/>
    <property type="match status" value="1"/>
</dbReference>
<keyword evidence="3" id="KW-0813">Transport</keyword>
<dbReference type="FunFam" id="3.40.30.10:FF:000093">
    <property type="entry name" value="Glutaredoxin 2"/>
    <property type="match status" value="1"/>
</dbReference>
<comment type="function">
    <text evidence="1">Has a glutathione-disulfide oxidoreductase activity in the presence of NADPH and glutathione reductase. Reduces low molecular weight disulfides and proteins.</text>
</comment>
<dbReference type="PANTHER" id="PTHR45694">
    <property type="entry name" value="GLUTAREDOXIN 2"/>
    <property type="match status" value="1"/>
</dbReference>
<dbReference type="PROSITE" id="PS51354">
    <property type="entry name" value="GLUTAREDOXIN_2"/>
    <property type="match status" value="1"/>
</dbReference>
<dbReference type="GO" id="GO:0034599">
    <property type="term" value="P:cellular response to oxidative stress"/>
    <property type="evidence" value="ECO:0007669"/>
    <property type="project" value="TreeGrafter"/>
</dbReference>
<feature type="domain" description="Glutaredoxin" evidence="6">
    <location>
        <begin position="33"/>
        <end position="95"/>
    </location>
</feature>
<evidence type="ECO:0000256" key="4">
    <source>
        <dbReference type="ARBA" id="ARBA00023284"/>
    </source>
</evidence>
<dbReference type="GO" id="GO:0015038">
    <property type="term" value="F:glutathione disulfide oxidoreductase activity"/>
    <property type="evidence" value="ECO:0007669"/>
    <property type="project" value="TreeGrafter"/>
</dbReference>
<evidence type="ECO:0000256" key="1">
    <source>
        <dbReference type="ARBA" id="ARBA00002549"/>
    </source>
</evidence>
<name>A0AAV0E0U9_9ASTE</name>
<dbReference type="SUPFAM" id="SSF52833">
    <property type="entry name" value="Thioredoxin-like"/>
    <property type="match status" value="1"/>
</dbReference>
<feature type="region of interest" description="Disordered" evidence="5">
    <location>
        <begin position="121"/>
        <end position="161"/>
    </location>
</feature>
<evidence type="ECO:0000313" key="8">
    <source>
        <dbReference type="Proteomes" id="UP001152523"/>
    </source>
</evidence>
<dbReference type="InterPro" id="IPR011899">
    <property type="entry name" value="Glutaredoxin_euk/vir"/>
</dbReference>
<keyword evidence="3" id="KW-0249">Electron transport</keyword>
<feature type="compositionally biased region" description="Polar residues" evidence="5">
    <location>
        <begin position="134"/>
        <end position="161"/>
    </location>
</feature>
<dbReference type="PRINTS" id="PR00160">
    <property type="entry name" value="GLUTAREDOXIN"/>
</dbReference>